<comment type="similarity">
    <text evidence="3 13">Belongs to the D-alanine--D-alanine ligase family.</text>
</comment>
<gene>
    <name evidence="13" type="primary">ddl</name>
    <name evidence="16" type="ORF">J2Z76_001378</name>
</gene>
<dbReference type="EMBL" id="JAGGKS010000003">
    <property type="protein sequence ID" value="MBP1925519.1"/>
    <property type="molecule type" value="Genomic_DNA"/>
</dbReference>
<evidence type="ECO:0000256" key="1">
    <source>
        <dbReference type="ARBA" id="ARBA00001936"/>
    </source>
</evidence>
<comment type="caution">
    <text evidence="16">The sequence shown here is derived from an EMBL/GenBank/DDBJ whole genome shotgun (WGS) entry which is preliminary data.</text>
</comment>
<organism evidence="16 17">
    <name type="scientific">Sedimentibacter acidaminivorans</name>
    <dbReference type="NCBI Taxonomy" id="913099"/>
    <lineage>
        <taxon>Bacteria</taxon>
        <taxon>Bacillati</taxon>
        <taxon>Bacillota</taxon>
        <taxon>Tissierellia</taxon>
        <taxon>Sedimentibacter</taxon>
    </lineage>
</organism>
<keyword evidence="17" id="KW-1185">Reference proteome</keyword>
<comment type="subcellular location">
    <subcellularLocation>
        <location evidence="13">Cytoplasm</location>
    </subcellularLocation>
</comment>
<dbReference type="Pfam" id="PF01820">
    <property type="entry name" value="Dala_Dala_lig_N"/>
    <property type="match status" value="1"/>
</dbReference>
<evidence type="ECO:0000256" key="14">
    <source>
        <dbReference type="PROSITE-ProRule" id="PRU00409"/>
    </source>
</evidence>
<keyword evidence="5" id="KW-0479">Metal-binding</keyword>
<feature type="domain" description="ATP-grasp" evidence="15">
    <location>
        <begin position="147"/>
        <end position="352"/>
    </location>
</feature>
<dbReference type="NCBIfam" id="TIGR01205">
    <property type="entry name" value="D_ala_D_alaTIGR"/>
    <property type="match status" value="1"/>
</dbReference>
<dbReference type="InterPro" id="IPR011127">
    <property type="entry name" value="Dala_Dala_lig_N"/>
</dbReference>
<comment type="catalytic activity">
    <reaction evidence="13">
        <text>2 D-alanine + ATP = D-alanyl-D-alanine + ADP + phosphate + H(+)</text>
        <dbReference type="Rhea" id="RHEA:11224"/>
        <dbReference type="ChEBI" id="CHEBI:15378"/>
        <dbReference type="ChEBI" id="CHEBI:30616"/>
        <dbReference type="ChEBI" id="CHEBI:43474"/>
        <dbReference type="ChEBI" id="CHEBI:57416"/>
        <dbReference type="ChEBI" id="CHEBI:57822"/>
        <dbReference type="ChEBI" id="CHEBI:456216"/>
        <dbReference type="EC" id="6.3.2.4"/>
    </reaction>
</comment>
<keyword evidence="10 13" id="KW-0573">Peptidoglycan synthesis</keyword>
<dbReference type="GO" id="GO:0008716">
    <property type="term" value="F:D-alanine-D-alanine ligase activity"/>
    <property type="evidence" value="ECO:0007669"/>
    <property type="project" value="UniProtKB-EC"/>
</dbReference>
<keyword evidence="9 13" id="KW-0133">Cell shape</keyword>
<dbReference type="InterPro" id="IPR011761">
    <property type="entry name" value="ATP-grasp"/>
</dbReference>
<evidence type="ECO:0000313" key="17">
    <source>
        <dbReference type="Proteomes" id="UP001519342"/>
    </source>
</evidence>
<evidence type="ECO:0000256" key="5">
    <source>
        <dbReference type="ARBA" id="ARBA00022723"/>
    </source>
</evidence>
<evidence type="ECO:0000256" key="13">
    <source>
        <dbReference type="HAMAP-Rule" id="MF_00047"/>
    </source>
</evidence>
<dbReference type="Pfam" id="PF07478">
    <property type="entry name" value="Dala_Dala_lig_C"/>
    <property type="match status" value="1"/>
</dbReference>
<dbReference type="Proteomes" id="UP001519342">
    <property type="component" value="Unassembled WGS sequence"/>
</dbReference>
<keyword evidence="11" id="KW-0464">Manganese</keyword>
<dbReference type="SUPFAM" id="SSF56059">
    <property type="entry name" value="Glutathione synthetase ATP-binding domain-like"/>
    <property type="match status" value="1"/>
</dbReference>
<dbReference type="HAMAP" id="MF_00047">
    <property type="entry name" value="Dala_Dala_lig"/>
    <property type="match status" value="1"/>
</dbReference>
<name>A0ABS4GCW2_9FIRM</name>
<comment type="cofactor">
    <cofactor evidence="1">
        <name>Mn(2+)</name>
        <dbReference type="ChEBI" id="CHEBI:29035"/>
    </cofactor>
</comment>
<accession>A0ABS4GCW2</accession>
<comment type="function">
    <text evidence="13">Cell wall formation.</text>
</comment>
<dbReference type="SUPFAM" id="SSF52440">
    <property type="entry name" value="PreATP-grasp domain"/>
    <property type="match status" value="1"/>
</dbReference>
<sequence length="388" mass="43937">MKIVGIIIGGKTVEHEVSIITGLQVLDNIDKNLYDPKIIYIQKDGKWYFGNSLHNIKNYKMKKFDDAYEVLPGFKEGKLILYPHPDLKQGFFGKKYDSCEIDIIFPAVHGTNVEDGALHGMFQMNGVPCAFGSVLSSSLGMDKVIMKKVFESYNLPVVDYTWFLRSDWDSNKVEIMEDINRIGYPLIVKPANLGSSVGISKAEDEEELLNCIKIAMSYDRKIIVEKCVQNVREINCAVMGYENKLFVSSCEEPIGWKEFLTYEDKYVNKVKDSTAKRKIPADVSDETTKLIQDYAKTSFTAIDCCGNARIDFLYDGNDIYVNEINTIPGSIAFYLWESCGVTFTNLITKILDLAELQQKQNSINIYSYDIDLLNKMSTNGKSGRSKIV</sequence>
<dbReference type="PROSITE" id="PS50975">
    <property type="entry name" value="ATP_GRASP"/>
    <property type="match status" value="1"/>
</dbReference>
<evidence type="ECO:0000256" key="9">
    <source>
        <dbReference type="ARBA" id="ARBA00022960"/>
    </source>
</evidence>
<evidence type="ECO:0000256" key="6">
    <source>
        <dbReference type="ARBA" id="ARBA00022741"/>
    </source>
</evidence>
<comment type="pathway">
    <text evidence="13">Cell wall biogenesis; peptidoglycan biosynthesis.</text>
</comment>
<dbReference type="InterPro" id="IPR013815">
    <property type="entry name" value="ATP_grasp_subdomain_1"/>
</dbReference>
<dbReference type="Gene3D" id="3.30.1490.20">
    <property type="entry name" value="ATP-grasp fold, A domain"/>
    <property type="match status" value="1"/>
</dbReference>
<keyword evidence="12 13" id="KW-0961">Cell wall biogenesis/degradation</keyword>
<dbReference type="PIRSF" id="PIRSF039102">
    <property type="entry name" value="Ddl/VanB"/>
    <property type="match status" value="1"/>
</dbReference>
<evidence type="ECO:0000313" key="16">
    <source>
        <dbReference type="EMBL" id="MBP1925519.1"/>
    </source>
</evidence>
<comment type="cofactor">
    <cofactor evidence="2">
        <name>Mg(2+)</name>
        <dbReference type="ChEBI" id="CHEBI:18420"/>
    </cofactor>
</comment>
<protein>
    <recommendedName>
        <fullName evidence="13">D-alanine--D-alanine ligase</fullName>
        <ecNumber evidence="13">6.3.2.4</ecNumber>
    </recommendedName>
    <alternativeName>
        <fullName evidence="13">D-Ala-D-Ala ligase</fullName>
    </alternativeName>
    <alternativeName>
        <fullName evidence="13">D-alanylalanine synthetase</fullName>
    </alternativeName>
</protein>
<evidence type="ECO:0000256" key="3">
    <source>
        <dbReference type="ARBA" id="ARBA00010871"/>
    </source>
</evidence>
<evidence type="ECO:0000256" key="12">
    <source>
        <dbReference type="ARBA" id="ARBA00023316"/>
    </source>
</evidence>
<evidence type="ECO:0000259" key="15">
    <source>
        <dbReference type="PROSITE" id="PS50975"/>
    </source>
</evidence>
<keyword evidence="13" id="KW-0963">Cytoplasm</keyword>
<dbReference type="Gene3D" id="3.40.50.20">
    <property type="match status" value="1"/>
</dbReference>
<dbReference type="PROSITE" id="PS00844">
    <property type="entry name" value="DALA_DALA_LIGASE_2"/>
    <property type="match status" value="1"/>
</dbReference>
<dbReference type="Gene3D" id="3.30.470.20">
    <property type="entry name" value="ATP-grasp fold, B domain"/>
    <property type="match status" value="1"/>
</dbReference>
<dbReference type="PANTHER" id="PTHR23132">
    <property type="entry name" value="D-ALANINE--D-ALANINE LIGASE"/>
    <property type="match status" value="1"/>
</dbReference>
<dbReference type="InterPro" id="IPR000291">
    <property type="entry name" value="D-Ala_lig_Van_CS"/>
</dbReference>
<evidence type="ECO:0000256" key="8">
    <source>
        <dbReference type="ARBA" id="ARBA00022842"/>
    </source>
</evidence>
<dbReference type="InterPro" id="IPR005905">
    <property type="entry name" value="D_ala_D_ala"/>
</dbReference>
<dbReference type="PANTHER" id="PTHR23132:SF25">
    <property type="entry name" value="D-ALANINE--D-ALANINE LIGASE A"/>
    <property type="match status" value="1"/>
</dbReference>
<evidence type="ECO:0000256" key="10">
    <source>
        <dbReference type="ARBA" id="ARBA00022984"/>
    </source>
</evidence>
<evidence type="ECO:0000256" key="11">
    <source>
        <dbReference type="ARBA" id="ARBA00023211"/>
    </source>
</evidence>
<keyword evidence="6 14" id="KW-0547">Nucleotide-binding</keyword>
<keyword evidence="8" id="KW-0460">Magnesium</keyword>
<evidence type="ECO:0000256" key="2">
    <source>
        <dbReference type="ARBA" id="ARBA00001946"/>
    </source>
</evidence>
<evidence type="ECO:0000256" key="4">
    <source>
        <dbReference type="ARBA" id="ARBA00022598"/>
    </source>
</evidence>
<keyword evidence="4 13" id="KW-0436">Ligase</keyword>
<keyword evidence="7 14" id="KW-0067">ATP-binding</keyword>
<proteinExistence type="inferred from homology"/>
<dbReference type="NCBIfam" id="NF002528">
    <property type="entry name" value="PRK01966.1-4"/>
    <property type="match status" value="1"/>
</dbReference>
<evidence type="ECO:0000256" key="7">
    <source>
        <dbReference type="ARBA" id="ARBA00022840"/>
    </source>
</evidence>
<dbReference type="InterPro" id="IPR016185">
    <property type="entry name" value="PreATP-grasp_dom_sf"/>
</dbReference>
<dbReference type="InterPro" id="IPR011095">
    <property type="entry name" value="Dala_Dala_lig_C"/>
</dbReference>
<reference evidence="16 17" key="1">
    <citation type="submission" date="2021-03" db="EMBL/GenBank/DDBJ databases">
        <title>Genomic Encyclopedia of Type Strains, Phase IV (KMG-IV): sequencing the most valuable type-strain genomes for metagenomic binning, comparative biology and taxonomic classification.</title>
        <authorList>
            <person name="Goeker M."/>
        </authorList>
    </citation>
    <scope>NUCLEOTIDE SEQUENCE [LARGE SCALE GENOMIC DNA]</scope>
    <source>
        <strain evidence="16 17">DSM 24004</strain>
    </source>
</reference>
<dbReference type="EC" id="6.3.2.4" evidence="13"/>
<dbReference type="RefSeq" id="WP_209511248.1">
    <property type="nucleotide sequence ID" value="NZ_JAGGKS010000003.1"/>
</dbReference>